<dbReference type="Proteomes" id="UP001598019">
    <property type="component" value="Unassembled WGS sequence"/>
</dbReference>
<dbReference type="Pfam" id="PF02416">
    <property type="entry name" value="TatA_B_E"/>
    <property type="match status" value="1"/>
</dbReference>
<dbReference type="Gene3D" id="1.20.5.3310">
    <property type="match status" value="1"/>
</dbReference>
<comment type="similarity">
    <text evidence="9">Belongs to the TatA/E family.</text>
</comment>
<evidence type="ECO:0000256" key="7">
    <source>
        <dbReference type="ARBA" id="ARBA00023010"/>
    </source>
</evidence>
<keyword evidence="6 9" id="KW-1133">Transmembrane helix</keyword>
<keyword evidence="8 9" id="KW-0472">Membrane</keyword>
<keyword evidence="7 9" id="KW-0811">Translocation</keyword>
<keyword evidence="5 9" id="KW-0653">Protein transport</keyword>
<organism evidence="10 11">
    <name type="scientific">Aquirufa esocilacus</name>
    <dbReference type="NCBI Taxonomy" id="3096513"/>
    <lineage>
        <taxon>Bacteria</taxon>
        <taxon>Pseudomonadati</taxon>
        <taxon>Bacteroidota</taxon>
        <taxon>Cytophagia</taxon>
        <taxon>Cytophagales</taxon>
        <taxon>Flectobacillaceae</taxon>
        <taxon>Aquirufa</taxon>
    </lineage>
</organism>
<evidence type="ECO:0000313" key="10">
    <source>
        <dbReference type="EMBL" id="MFD3407871.1"/>
    </source>
</evidence>
<dbReference type="RefSeq" id="WP_377980274.1">
    <property type="nucleotide sequence ID" value="NZ_JBBKXX010000001.1"/>
</dbReference>
<keyword evidence="11" id="KW-1185">Reference proteome</keyword>
<comment type="subcellular location">
    <subcellularLocation>
        <location evidence="1 9">Cell membrane</location>
        <topology evidence="1 9">Single-pass membrane protein</topology>
    </subcellularLocation>
</comment>
<reference evidence="10 11" key="1">
    <citation type="submission" date="2024-03" db="EMBL/GenBank/DDBJ databases">
        <title>Aquirufa genome sequencing.</title>
        <authorList>
            <person name="Pitt A."/>
            <person name="Hahn M.W."/>
        </authorList>
    </citation>
    <scope>NUCLEOTIDE SEQUENCE [LARGE SCALE GENOMIC DNA]</scope>
    <source>
        <strain evidence="10 11">HETE-83D</strain>
    </source>
</reference>
<accession>A0ABW6DK29</accession>
<evidence type="ECO:0000256" key="1">
    <source>
        <dbReference type="ARBA" id="ARBA00004162"/>
    </source>
</evidence>
<keyword evidence="2 9" id="KW-0813">Transport</keyword>
<dbReference type="PANTHER" id="PTHR42982:SF1">
    <property type="entry name" value="SEC-INDEPENDENT PROTEIN TRANSLOCASE PROTEIN TATA"/>
    <property type="match status" value="1"/>
</dbReference>
<evidence type="ECO:0000256" key="8">
    <source>
        <dbReference type="ARBA" id="ARBA00023136"/>
    </source>
</evidence>
<protein>
    <recommendedName>
        <fullName evidence="9">Sec-independent protein translocase protein TatA</fullName>
    </recommendedName>
</protein>
<dbReference type="PANTHER" id="PTHR42982">
    <property type="entry name" value="SEC-INDEPENDENT PROTEIN TRANSLOCASE PROTEIN TATA"/>
    <property type="match status" value="1"/>
</dbReference>
<proteinExistence type="inferred from homology"/>
<dbReference type="HAMAP" id="MF_00236">
    <property type="entry name" value="TatA_E"/>
    <property type="match status" value="1"/>
</dbReference>
<dbReference type="EMBL" id="JBBKXX010000001">
    <property type="protein sequence ID" value="MFD3407871.1"/>
    <property type="molecule type" value="Genomic_DNA"/>
</dbReference>
<feature type="transmembrane region" description="Helical" evidence="9">
    <location>
        <begin position="6"/>
        <end position="29"/>
    </location>
</feature>
<evidence type="ECO:0000256" key="9">
    <source>
        <dbReference type="HAMAP-Rule" id="MF_00236"/>
    </source>
</evidence>
<comment type="subunit">
    <text evidence="9">Forms a complex with TatC.</text>
</comment>
<evidence type="ECO:0000313" key="11">
    <source>
        <dbReference type="Proteomes" id="UP001598019"/>
    </source>
</evidence>
<comment type="caution">
    <text evidence="10">The sequence shown here is derived from an EMBL/GenBank/DDBJ whole genome shotgun (WGS) entry which is preliminary data.</text>
</comment>
<gene>
    <name evidence="9" type="primary">tatA</name>
    <name evidence="10" type="ORF">SKC37_04330</name>
</gene>
<keyword evidence="4 9" id="KW-0812">Transmembrane</keyword>
<evidence type="ECO:0000256" key="6">
    <source>
        <dbReference type="ARBA" id="ARBA00022989"/>
    </source>
</evidence>
<evidence type="ECO:0000256" key="5">
    <source>
        <dbReference type="ARBA" id="ARBA00022927"/>
    </source>
</evidence>
<evidence type="ECO:0000256" key="4">
    <source>
        <dbReference type="ARBA" id="ARBA00022692"/>
    </source>
</evidence>
<evidence type="ECO:0000256" key="2">
    <source>
        <dbReference type="ARBA" id="ARBA00022448"/>
    </source>
</evidence>
<dbReference type="InterPro" id="IPR006312">
    <property type="entry name" value="TatA/E"/>
</dbReference>
<keyword evidence="3 9" id="KW-1003">Cell membrane</keyword>
<name>A0ABW6DK29_9BACT</name>
<comment type="function">
    <text evidence="9">Part of the twin-arginine translocation (Tat) system that transports large folded proteins containing a characteristic twin-arginine motif in their signal peptide across membranes. TatA could form the protein-conducting channel of the Tat system.</text>
</comment>
<sequence length="68" mass="7576">MMTASIFLFLNGLGGGEMLFIGLLILLFFGGKKLPELMKGLGKGIREFQNAKNDVKDQINKELEETKE</sequence>
<dbReference type="InterPro" id="IPR003369">
    <property type="entry name" value="TatA/B/E"/>
</dbReference>
<evidence type="ECO:0000256" key="3">
    <source>
        <dbReference type="ARBA" id="ARBA00022475"/>
    </source>
</evidence>